<dbReference type="Gene3D" id="3.40.640.10">
    <property type="entry name" value="Type I PLP-dependent aspartate aminotransferase-like (Major domain)"/>
    <property type="match status" value="1"/>
</dbReference>
<accession>A0ABW5XL75</accession>
<dbReference type="Gene3D" id="3.90.1150.10">
    <property type="entry name" value="Aspartate Aminotransferase, domain 1"/>
    <property type="match status" value="1"/>
</dbReference>
<protein>
    <submittedName>
        <fullName evidence="7">Pyridoxal phosphate-dependent decarboxylase family protein</fullName>
    </submittedName>
</protein>
<evidence type="ECO:0000256" key="3">
    <source>
        <dbReference type="ARBA" id="ARBA00022793"/>
    </source>
</evidence>
<evidence type="ECO:0000313" key="7">
    <source>
        <dbReference type="EMBL" id="MFD2863324.1"/>
    </source>
</evidence>
<dbReference type="InterPro" id="IPR015421">
    <property type="entry name" value="PyrdxlP-dep_Trfase_major"/>
</dbReference>
<dbReference type="RefSeq" id="WP_377122735.1">
    <property type="nucleotide sequence ID" value="NZ_JBHUHN010000001.1"/>
</dbReference>
<dbReference type="InterPro" id="IPR002129">
    <property type="entry name" value="PyrdxlP-dep_de-COase"/>
</dbReference>
<keyword evidence="3" id="KW-0210">Decarboxylase</keyword>
<dbReference type="Gene3D" id="1.20.1650.10">
    <property type="entry name" value="PLP-dependent transferases"/>
    <property type="match status" value="1"/>
</dbReference>
<keyword evidence="5 6" id="KW-0456">Lyase</keyword>
<organism evidence="7 8">
    <name type="scientific">Mucilaginibacter antarcticus</name>
    <dbReference type="NCBI Taxonomy" id="1855725"/>
    <lineage>
        <taxon>Bacteria</taxon>
        <taxon>Pseudomonadati</taxon>
        <taxon>Bacteroidota</taxon>
        <taxon>Sphingobacteriia</taxon>
        <taxon>Sphingobacteriales</taxon>
        <taxon>Sphingobacteriaceae</taxon>
        <taxon>Mucilaginibacter</taxon>
    </lineage>
</organism>
<evidence type="ECO:0000256" key="5">
    <source>
        <dbReference type="ARBA" id="ARBA00023239"/>
    </source>
</evidence>
<keyword evidence="8" id="KW-1185">Reference proteome</keyword>
<gene>
    <name evidence="7" type="ORF">ACFSYC_01375</name>
</gene>
<comment type="cofactor">
    <cofactor evidence="1 6">
        <name>pyridoxal 5'-phosphate</name>
        <dbReference type="ChEBI" id="CHEBI:597326"/>
    </cofactor>
</comment>
<dbReference type="PANTHER" id="PTHR45677:SF8">
    <property type="entry name" value="CYSTEINE SULFINIC ACID DECARBOXYLASE"/>
    <property type="match status" value="1"/>
</dbReference>
<dbReference type="EMBL" id="JBHUON010000001">
    <property type="protein sequence ID" value="MFD2863324.1"/>
    <property type="molecule type" value="Genomic_DNA"/>
</dbReference>
<reference evidence="8" key="1">
    <citation type="journal article" date="2019" name="Int. J. Syst. Evol. Microbiol.">
        <title>The Global Catalogue of Microorganisms (GCM) 10K type strain sequencing project: providing services to taxonomists for standard genome sequencing and annotation.</title>
        <authorList>
            <consortium name="The Broad Institute Genomics Platform"/>
            <consortium name="The Broad Institute Genome Sequencing Center for Infectious Disease"/>
            <person name="Wu L."/>
            <person name="Ma J."/>
        </authorList>
    </citation>
    <scope>NUCLEOTIDE SEQUENCE [LARGE SCALE GENOMIC DNA]</scope>
    <source>
        <strain evidence="8">KCTC 52232</strain>
    </source>
</reference>
<dbReference type="PANTHER" id="PTHR45677">
    <property type="entry name" value="GLUTAMATE DECARBOXYLASE-RELATED"/>
    <property type="match status" value="1"/>
</dbReference>
<dbReference type="InterPro" id="IPR021115">
    <property type="entry name" value="Pyridoxal-P_BS"/>
</dbReference>
<keyword evidence="4 6" id="KW-0663">Pyridoxal phosphate</keyword>
<dbReference type="SUPFAM" id="SSF53383">
    <property type="entry name" value="PLP-dependent transferases"/>
    <property type="match status" value="1"/>
</dbReference>
<evidence type="ECO:0000256" key="6">
    <source>
        <dbReference type="RuleBase" id="RU000382"/>
    </source>
</evidence>
<sequence>MIGQDNLQDDPLAASARAFNQYFLTSSSDSAAQYRTMISGLANTIAKQIENQQQPYNGKSPAELKAAVAAIDIFPAQGTSLQEVLKRTHELIIESNISVYHPHCLAHLHCPPFLSSLAAELIISVFNQSMDSWDQAPAASMIEQAVCDQLCALYGFDTDGDAVFTGGGTMSNFMGLLLARDRYSKQQLGWDIQRQGLPADAHRFRILCGEDAHFTVAQSASILGLGSNAVVKIPGGRQETTQHLETAISALTAEGLLPIAYVTTAGTTDFGAIGNLEQLANCAHQHKMWFHVDAAYGGALMFSQTHKHKLRGIAAADSVTIDFHKLFYQPISCGIFMLKNKADFEYIRLHADYLNPERNEEAGMLDLVYKSIQTTRRFDALKPFIAMQHIGIEKFGEMIDATIALAAQVSDHIESDPDFELAYRTPINAVVFRYLPQNDDDEQLADLLNEQIKTDLLLSGKAIIGQTSINGKAFLKFTLLNPTTTFNDVTNLLGQIKTLGQTLQLTLQTTSLA</sequence>
<dbReference type="Pfam" id="PF00282">
    <property type="entry name" value="Pyridoxal_deC"/>
    <property type="match status" value="1"/>
</dbReference>
<evidence type="ECO:0000313" key="8">
    <source>
        <dbReference type="Proteomes" id="UP001597601"/>
    </source>
</evidence>
<comment type="caution">
    <text evidence="7">The sequence shown here is derived from an EMBL/GenBank/DDBJ whole genome shotgun (WGS) entry which is preliminary data.</text>
</comment>
<evidence type="ECO:0000256" key="1">
    <source>
        <dbReference type="ARBA" id="ARBA00001933"/>
    </source>
</evidence>
<dbReference type="PROSITE" id="PS00392">
    <property type="entry name" value="DDC_GAD_HDC_YDC"/>
    <property type="match status" value="1"/>
</dbReference>
<dbReference type="Proteomes" id="UP001597601">
    <property type="component" value="Unassembled WGS sequence"/>
</dbReference>
<comment type="similarity">
    <text evidence="2 6">Belongs to the group II decarboxylase family.</text>
</comment>
<proteinExistence type="inferred from homology"/>
<evidence type="ECO:0000256" key="4">
    <source>
        <dbReference type="ARBA" id="ARBA00022898"/>
    </source>
</evidence>
<dbReference type="InterPro" id="IPR015424">
    <property type="entry name" value="PyrdxlP-dep_Trfase"/>
</dbReference>
<evidence type="ECO:0000256" key="2">
    <source>
        <dbReference type="ARBA" id="ARBA00009533"/>
    </source>
</evidence>
<name>A0ABW5XL75_9SPHI</name>
<dbReference type="InterPro" id="IPR015422">
    <property type="entry name" value="PyrdxlP-dep_Trfase_small"/>
</dbReference>